<evidence type="ECO:0000256" key="3">
    <source>
        <dbReference type="ARBA" id="ARBA00023274"/>
    </source>
</evidence>
<dbReference type="EMBL" id="CAJPIZ010006540">
    <property type="protein sequence ID" value="CAG2109603.1"/>
    <property type="molecule type" value="Genomic_DNA"/>
</dbReference>
<dbReference type="Gene3D" id="6.10.250.810">
    <property type="match status" value="2"/>
</dbReference>
<dbReference type="GO" id="GO:0005840">
    <property type="term" value="C:ribosome"/>
    <property type="evidence" value="ECO:0007669"/>
    <property type="project" value="UniProtKB-KW"/>
</dbReference>
<proteinExistence type="inferred from homology"/>
<dbReference type="InterPro" id="IPR006816">
    <property type="entry name" value="ELMO_dom"/>
</dbReference>
<evidence type="ECO:0000256" key="7">
    <source>
        <dbReference type="SAM" id="MobiDB-lite"/>
    </source>
</evidence>
<evidence type="ECO:0000256" key="1">
    <source>
        <dbReference type="ARBA" id="ARBA00009269"/>
    </source>
</evidence>
<feature type="region of interest" description="Disordered" evidence="7">
    <location>
        <begin position="883"/>
        <end position="902"/>
    </location>
</feature>
<dbReference type="GO" id="GO:0006412">
    <property type="term" value="P:translation"/>
    <property type="evidence" value="ECO:0007669"/>
    <property type="project" value="InterPro"/>
</dbReference>
<feature type="non-terminal residue" evidence="9">
    <location>
        <position position="902"/>
    </location>
</feature>
<dbReference type="Pfam" id="PF04727">
    <property type="entry name" value="ELMO_CED12"/>
    <property type="match status" value="1"/>
</dbReference>
<keyword evidence="10" id="KW-1185">Reference proteome</keyword>
<dbReference type="GO" id="GO:0003735">
    <property type="term" value="F:structural constituent of ribosome"/>
    <property type="evidence" value="ECO:0007669"/>
    <property type="project" value="InterPro"/>
</dbReference>
<reference evidence="9" key="1">
    <citation type="submission" date="2020-11" db="EMBL/GenBank/DDBJ databases">
        <authorList>
            <person name="Tran Van P."/>
        </authorList>
    </citation>
    <scope>NUCLEOTIDE SEQUENCE</scope>
</reference>
<comment type="function">
    <text evidence="4">Involved in cytoskeletal rearrangements required for phagocytosis of apoptotic cells and cell motility. Acts in association with DOCK1 and CRK. Was initially proposed to be required in complex with DOCK1 to activate Rac Rho small GTPases. May enhance the guanine nucleotide exchange factor (GEF) activity of DOCK1.</text>
</comment>
<dbReference type="InterPro" id="IPR024574">
    <property type="entry name" value="ELMO_ARM"/>
</dbReference>
<evidence type="ECO:0000313" key="10">
    <source>
        <dbReference type="Proteomes" id="UP000759131"/>
    </source>
</evidence>
<organism evidence="9">
    <name type="scientific">Medioppia subpectinata</name>
    <dbReference type="NCBI Taxonomy" id="1979941"/>
    <lineage>
        <taxon>Eukaryota</taxon>
        <taxon>Metazoa</taxon>
        <taxon>Ecdysozoa</taxon>
        <taxon>Arthropoda</taxon>
        <taxon>Chelicerata</taxon>
        <taxon>Arachnida</taxon>
        <taxon>Acari</taxon>
        <taxon>Acariformes</taxon>
        <taxon>Sarcoptiformes</taxon>
        <taxon>Oribatida</taxon>
        <taxon>Brachypylina</taxon>
        <taxon>Oppioidea</taxon>
        <taxon>Oppiidae</taxon>
        <taxon>Medioppia</taxon>
    </lineage>
</organism>
<dbReference type="PANTHER" id="PTHR12771:SF56">
    <property type="entry name" value="CED-12"/>
    <property type="match status" value="1"/>
</dbReference>
<evidence type="ECO:0000256" key="2">
    <source>
        <dbReference type="ARBA" id="ARBA00022980"/>
    </source>
</evidence>
<dbReference type="SUPFAM" id="SSF50729">
    <property type="entry name" value="PH domain-like"/>
    <property type="match status" value="1"/>
</dbReference>
<evidence type="ECO:0000256" key="4">
    <source>
        <dbReference type="ARBA" id="ARBA00024863"/>
    </source>
</evidence>
<dbReference type="PROSITE" id="PS51335">
    <property type="entry name" value="ELMO"/>
    <property type="match status" value="1"/>
</dbReference>
<dbReference type="Gene3D" id="2.30.29.30">
    <property type="entry name" value="Pleckstrin-homology domain (PH domain)/Phosphotyrosine-binding domain (PTB)"/>
    <property type="match status" value="1"/>
</dbReference>
<dbReference type="EMBL" id="OC861115">
    <property type="protein sequence ID" value="CAD7629173.1"/>
    <property type="molecule type" value="Genomic_DNA"/>
</dbReference>
<evidence type="ECO:0000313" key="9">
    <source>
        <dbReference type="EMBL" id="CAD7629173.1"/>
    </source>
</evidence>
<dbReference type="AlphaFoldDB" id="A0A7R9Q2M7"/>
<dbReference type="Pfam" id="PF01247">
    <property type="entry name" value="Ribosomal_L35Ae"/>
    <property type="match status" value="1"/>
</dbReference>
<dbReference type="Pfam" id="PF11841">
    <property type="entry name" value="ELMO_ARM"/>
    <property type="match status" value="1"/>
</dbReference>
<dbReference type="Pfam" id="PF16457">
    <property type="entry name" value="PH_12"/>
    <property type="match status" value="1"/>
</dbReference>
<gene>
    <name evidence="9" type="ORF">OSB1V03_LOCUS9590</name>
</gene>
<evidence type="ECO:0000259" key="8">
    <source>
        <dbReference type="PROSITE" id="PS51335"/>
    </source>
</evidence>
<accession>A0A7R9Q2M7</accession>
<dbReference type="OrthoDB" id="28413at2759"/>
<dbReference type="Proteomes" id="UP000759131">
    <property type="component" value="Unassembled WGS sequence"/>
</dbReference>
<dbReference type="Gene3D" id="2.40.10.190">
    <property type="entry name" value="translation elongation factor selb, chain A, domain 4"/>
    <property type="match status" value="1"/>
</dbReference>
<dbReference type="SUPFAM" id="SSF50447">
    <property type="entry name" value="Translation proteins"/>
    <property type="match status" value="1"/>
</dbReference>
<comment type="similarity">
    <text evidence="1">Belongs to the eukaryotic ribosomal protein eL33 family.</text>
</comment>
<dbReference type="GO" id="GO:0007015">
    <property type="term" value="P:actin filament organization"/>
    <property type="evidence" value="ECO:0007669"/>
    <property type="project" value="TreeGrafter"/>
</dbReference>
<dbReference type="PANTHER" id="PTHR12771">
    <property type="entry name" value="ENGULFMENT AND CELL MOTILITY"/>
    <property type="match status" value="1"/>
</dbReference>
<feature type="domain" description="ELMO" evidence="8">
    <location>
        <begin position="464"/>
        <end position="646"/>
    </location>
</feature>
<dbReference type="InterPro" id="IPR001780">
    <property type="entry name" value="Ribosomal_eL33"/>
</dbReference>
<dbReference type="InterPro" id="IPR038661">
    <property type="entry name" value="Ribosomal_eL33_sf"/>
</dbReference>
<keyword evidence="3" id="KW-0687">Ribonucleoprotein</keyword>
<keyword evidence="2" id="KW-0689">Ribosomal protein</keyword>
<dbReference type="GO" id="GO:0048870">
    <property type="term" value="P:cell motility"/>
    <property type="evidence" value="ECO:0007669"/>
    <property type="project" value="TreeGrafter"/>
</dbReference>
<dbReference type="InterPro" id="IPR011993">
    <property type="entry name" value="PH-like_dom_sf"/>
</dbReference>
<name>A0A7R9Q2M7_9ACAR</name>
<dbReference type="GO" id="GO:0005886">
    <property type="term" value="C:plasma membrane"/>
    <property type="evidence" value="ECO:0007669"/>
    <property type="project" value="TreeGrafter"/>
</dbReference>
<dbReference type="GO" id="GO:1990904">
    <property type="term" value="C:ribonucleoprotein complex"/>
    <property type="evidence" value="ECO:0007669"/>
    <property type="project" value="UniProtKB-KW"/>
</dbReference>
<dbReference type="InterPro" id="IPR009000">
    <property type="entry name" value="Transl_B-barrel_sf"/>
</dbReference>
<protein>
    <recommendedName>
        <fullName evidence="5">Large ribosomal subunit protein eL33</fullName>
    </recommendedName>
    <alternativeName>
        <fullName evidence="6">60S ribosomal protein L35a</fullName>
    </alternativeName>
</protein>
<evidence type="ECO:0000256" key="6">
    <source>
        <dbReference type="ARBA" id="ARBA00035530"/>
    </source>
</evidence>
<dbReference type="InterPro" id="IPR050868">
    <property type="entry name" value="ELMO_domain-containing"/>
</dbReference>
<dbReference type="InterPro" id="IPR001849">
    <property type="entry name" value="PH_domain"/>
</dbReference>
<evidence type="ECO:0000256" key="5">
    <source>
        <dbReference type="ARBA" id="ARBA00035228"/>
    </source>
</evidence>
<feature type="non-terminal residue" evidence="9">
    <location>
        <position position="1"/>
    </location>
</feature>
<sequence length="902" mass="102105">TRSHGNSGAVRAKFARNLPALAIGRRVRRLKGLTQSAYQCSHMQCRCSQNQSQQYLHCIGKVITICFGAYHRIQRFHPSTDQPLAITGVGRALTPRTPTTAPSQLSHPISDFVIIFQVFGGNQLVDTMPAPRDGHIVKIAVETDPSFAGNYMPQLLEFDQNRPLSAIIQDLCTGWALTDGDHYALQFNDQTNAYITERNRNEIKNGAVLRITHSPSRTAQDILDKLQFESSESRFATYKRLVKLSTDYTFALEFINKSGLQFVIDSIEKDEISPNDGFAFALESFVELMNHSIISCTATNKDNLEPKFIGKIAHQVNSSNQSSTDKKELIHSLAILESIVISSAKFNVLVEAEVTLPNLIYLVSQNQHNQEIQQNSIALINALFSKSDLSKRKAMAATLSGKHIRNVILTTVLNPRVAVGNDSSGQTYNVGSEMAHQLYVLQTLLFNLHEERMNLVVNSGNELDVKERVQELRKIAFDSDIGVERNQSSKSLVSSSLISSTKGDAFQDDYKRLGFTNGKDPVQDFTESPGVLALDLLVYLARNHTDTYVKFVLENCSRSDREHECPLVKSTVHLGRLLCEILKVSEAPSDEGKTFYPMFFTHDHPLEEFYCIAVSLLNKTWKEMRATVEDIVKVFSVLRQQLIRAMADSEATVSFDKLRLKLASLSYSVITSLWQKERSNREEWENKACAILELRDLVKPEIIELIKEQRLLRDLVKPEIIELIKEQRLVFLTEGTRFDKYSNKGVRIKDKFWYCRLSTNQKFLCYGDCDENRVLSVDELTHKFAVIDIKQLVIGKDCPHMKDMKTSKKSTFSLAFSLIPDAEEESPLNFVAQNEKVFDYWIDAINGLLGQEMTSKETNNDLETLLSMDIKIRLLDTEGVTIPERPPEIPPSPPNYDFNTKY</sequence>